<dbReference type="InterPro" id="IPR011047">
    <property type="entry name" value="Quinoprotein_ADH-like_sf"/>
</dbReference>
<evidence type="ECO:0000256" key="1">
    <source>
        <dbReference type="SAM" id="SignalP"/>
    </source>
</evidence>
<keyword evidence="3" id="KW-1185">Reference proteome</keyword>
<name>A0ABP7SUN6_9BACT</name>
<dbReference type="EMBL" id="BAABDJ010000037">
    <property type="protein sequence ID" value="GAA4016828.1"/>
    <property type="molecule type" value="Genomic_DNA"/>
</dbReference>
<feature type="chain" id="PRO_5046139468" description="T9SS type A sorting domain-containing protein" evidence="1">
    <location>
        <begin position="28"/>
        <end position="483"/>
    </location>
</feature>
<evidence type="ECO:0000313" key="2">
    <source>
        <dbReference type="EMBL" id="GAA4016828.1"/>
    </source>
</evidence>
<comment type="caution">
    <text evidence="2">The sequence shown here is derived from an EMBL/GenBank/DDBJ whole genome shotgun (WGS) entry which is preliminary data.</text>
</comment>
<evidence type="ECO:0008006" key="4">
    <source>
        <dbReference type="Google" id="ProtNLM"/>
    </source>
</evidence>
<reference evidence="3" key="1">
    <citation type="journal article" date="2019" name="Int. J. Syst. Evol. Microbiol.">
        <title>The Global Catalogue of Microorganisms (GCM) 10K type strain sequencing project: providing services to taxonomists for standard genome sequencing and annotation.</title>
        <authorList>
            <consortium name="The Broad Institute Genomics Platform"/>
            <consortium name="The Broad Institute Genome Sequencing Center for Infectious Disease"/>
            <person name="Wu L."/>
            <person name="Ma J."/>
        </authorList>
    </citation>
    <scope>NUCLEOTIDE SEQUENCE [LARGE SCALE GENOMIC DNA]</scope>
    <source>
        <strain evidence="3">JCM 17224</strain>
    </source>
</reference>
<dbReference type="PANTHER" id="PTHR42754">
    <property type="entry name" value="ENDOGLUCANASE"/>
    <property type="match status" value="1"/>
</dbReference>
<dbReference type="Proteomes" id="UP001500567">
    <property type="component" value="Unassembled WGS sequence"/>
</dbReference>
<sequence>MRPPMKRFLLFLVLGGLAVLTGPPALAQLLHQQVYGSAGPERLGYLTPVQAGGYLLVGTQQKTPPTALDEKLYLVRTTAQGDTLWTRTHKIPGFTVINVRAICENAAGQVLVAGAGGDANIGFADEAILILLNPQGDTLWTRKVDGPTGDSYTGLLLGNDGTFVLTASLNTYPQWLKVNAAGQVVARTNINYDADNIGVVTGLFKDNSGRGGYWLQNSNGSTISERKLLHLTEAGVVDQTKPLYGKGSDFITSVAPLPNQGGYLMCQASKLTRFTAALDTVWTKYLIYTNGVVTGYATPGQVQPLADGNFVLAGSFYFADGYRVYLGKITPDGQVLRDTVLFRAGGSETIRSLAVEPGTNNYVFSGEATQGPLGRSDLFLGIHANWRVLSTRAARAPRVAFEAWPNPLAAGQPELTLRADRQVAGELTLTDPLGRRVRTWPATRALAQAGGQRLSLAGLPPGLYLLTGTAADGRRYVARIVRE</sequence>
<evidence type="ECO:0000313" key="3">
    <source>
        <dbReference type="Proteomes" id="UP001500567"/>
    </source>
</evidence>
<dbReference type="SUPFAM" id="SSF50998">
    <property type="entry name" value="Quinoprotein alcohol dehydrogenase-like"/>
    <property type="match status" value="1"/>
</dbReference>
<proteinExistence type="predicted"/>
<gene>
    <name evidence="2" type="ORF">GCM10022408_32950</name>
</gene>
<protein>
    <recommendedName>
        <fullName evidence="4">T9SS type A sorting domain-containing protein</fullName>
    </recommendedName>
</protein>
<organism evidence="2 3">
    <name type="scientific">Hymenobacter fastidiosus</name>
    <dbReference type="NCBI Taxonomy" id="486264"/>
    <lineage>
        <taxon>Bacteria</taxon>
        <taxon>Pseudomonadati</taxon>
        <taxon>Bacteroidota</taxon>
        <taxon>Cytophagia</taxon>
        <taxon>Cytophagales</taxon>
        <taxon>Hymenobacteraceae</taxon>
        <taxon>Hymenobacter</taxon>
    </lineage>
</organism>
<keyword evidence="1" id="KW-0732">Signal</keyword>
<accession>A0ABP7SUN6</accession>
<feature type="signal peptide" evidence="1">
    <location>
        <begin position="1"/>
        <end position="27"/>
    </location>
</feature>
<dbReference type="PANTHER" id="PTHR42754:SF1">
    <property type="entry name" value="LIPOPROTEIN"/>
    <property type="match status" value="1"/>
</dbReference>